<sequence length="236" mass="26110">MWSGGFGVHGLGASPSWGFGGRLPPPRAVTKGAEGGAGEELKPDVSNDGKWRFPLKAGMTSGGLVLLGDTAAQFFGRYQRIKSAQQHSDGPEKKNVLSDETFWQHDWRRALRMGGYGFLCYGPISYGWYNLLDHLMPVKNTSNFLIKVALNQLVLGPIVVSIVFSWNALWTNRLPELPGQLQRLAIPTLIDGWKFWTPVTFLNFGLVPLEARVAFMSSCAVFWNFYLSTAVSKRAA</sequence>
<dbReference type="PANTHER" id="PTHR11266:SF91">
    <property type="entry name" value="EXPRESSED PROTEIN"/>
    <property type="match status" value="1"/>
</dbReference>
<dbReference type="Pfam" id="PF04117">
    <property type="entry name" value="Mpv17_PMP22"/>
    <property type="match status" value="1"/>
</dbReference>
<evidence type="ECO:0000313" key="9">
    <source>
        <dbReference type="Proteomes" id="UP001605036"/>
    </source>
</evidence>
<accession>A0ABD1YGZ6</accession>
<comment type="caution">
    <text evidence="8">The sequence shown here is derived from an EMBL/GenBank/DDBJ whole genome shotgun (WGS) entry which is preliminary data.</text>
</comment>
<organism evidence="8 9">
    <name type="scientific">Riccia fluitans</name>
    <dbReference type="NCBI Taxonomy" id="41844"/>
    <lineage>
        <taxon>Eukaryota</taxon>
        <taxon>Viridiplantae</taxon>
        <taxon>Streptophyta</taxon>
        <taxon>Embryophyta</taxon>
        <taxon>Marchantiophyta</taxon>
        <taxon>Marchantiopsida</taxon>
        <taxon>Marchantiidae</taxon>
        <taxon>Marchantiales</taxon>
        <taxon>Ricciaceae</taxon>
        <taxon>Riccia</taxon>
    </lineage>
</organism>
<comment type="subcellular location">
    <subcellularLocation>
        <location evidence="1">Membrane</location>
        <topology evidence="1">Multi-pass membrane protein</topology>
    </subcellularLocation>
</comment>
<reference evidence="8 9" key="1">
    <citation type="submission" date="2024-09" db="EMBL/GenBank/DDBJ databases">
        <title>Chromosome-scale assembly of Riccia fluitans.</title>
        <authorList>
            <person name="Paukszto L."/>
            <person name="Sawicki J."/>
            <person name="Karawczyk K."/>
            <person name="Piernik-Szablinska J."/>
            <person name="Szczecinska M."/>
            <person name="Mazdziarz M."/>
        </authorList>
    </citation>
    <scope>NUCLEOTIDE SEQUENCE [LARGE SCALE GENOMIC DNA]</scope>
    <source>
        <strain evidence="8">Rf_01</strain>
        <tissue evidence="8">Aerial parts of the thallus</tissue>
    </source>
</reference>
<dbReference type="GO" id="GO:0016020">
    <property type="term" value="C:membrane"/>
    <property type="evidence" value="ECO:0007669"/>
    <property type="project" value="UniProtKB-SubCell"/>
</dbReference>
<dbReference type="Proteomes" id="UP001605036">
    <property type="component" value="Unassembled WGS sequence"/>
</dbReference>
<dbReference type="PANTHER" id="PTHR11266">
    <property type="entry name" value="PEROXISOMAL MEMBRANE PROTEIN 2, PXMP2 MPV17"/>
    <property type="match status" value="1"/>
</dbReference>
<keyword evidence="3 6" id="KW-0812">Transmembrane</keyword>
<feature type="region of interest" description="Disordered" evidence="7">
    <location>
        <begin position="17"/>
        <end position="45"/>
    </location>
</feature>
<feature type="transmembrane region" description="Helical" evidence="6">
    <location>
        <begin position="110"/>
        <end position="129"/>
    </location>
</feature>
<evidence type="ECO:0000256" key="5">
    <source>
        <dbReference type="ARBA" id="ARBA00023136"/>
    </source>
</evidence>
<feature type="transmembrane region" description="Helical" evidence="6">
    <location>
        <begin position="149"/>
        <end position="170"/>
    </location>
</feature>
<evidence type="ECO:0000256" key="7">
    <source>
        <dbReference type="SAM" id="MobiDB-lite"/>
    </source>
</evidence>
<dbReference type="InterPro" id="IPR007248">
    <property type="entry name" value="Mpv17_PMP22"/>
</dbReference>
<comment type="similarity">
    <text evidence="2 6">Belongs to the peroxisomal membrane protein PXMP2/4 family.</text>
</comment>
<evidence type="ECO:0000256" key="4">
    <source>
        <dbReference type="ARBA" id="ARBA00022989"/>
    </source>
</evidence>
<evidence type="ECO:0000313" key="8">
    <source>
        <dbReference type="EMBL" id="KAL2630063.1"/>
    </source>
</evidence>
<evidence type="ECO:0000256" key="3">
    <source>
        <dbReference type="ARBA" id="ARBA00022692"/>
    </source>
</evidence>
<gene>
    <name evidence="8" type="ORF">R1flu_014749</name>
</gene>
<evidence type="ECO:0000256" key="1">
    <source>
        <dbReference type="ARBA" id="ARBA00004141"/>
    </source>
</evidence>
<protein>
    <submittedName>
        <fullName evidence="8">Uncharacterized protein</fullName>
    </submittedName>
</protein>
<name>A0ABD1YGZ6_9MARC</name>
<proteinExistence type="inferred from homology"/>
<keyword evidence="9" id="KW-1185">Reference proteome</keyword>
<dbReference type="AlphaFoldDB" id="A0ABD1YGZ6"/>
<dbReference type="EMBL" id="JBHFFA010000004">
    <property type="protein sequence ID" value="KAL2630063.1"/>
    <property type="molecule type" value="Genomic_DNA"/>
</dbReference>
<keyword evidence="5 6" id="KW-0472">Membrane</keyword>
<evidence type="ECO:0000256" key="6">
    <source>
        <dbReference type="RuleBase" id="RU363053"/>
    </source>
</evidence>
<evidence type="ECO:0000256" key="2">
    <source>
        <dbReference type="ARBA" id="ARBA00006824"/>
    </source>
</evidence>
<keyword evidence="4 6" id="KW-1133">Transmembrane helix</keyword>